<comment type="similarity">
    <text evidence="2">Belongs to the urea transporter family.</text>
</comment>
<dbReference type="Pfam" id="PF03253">
    <property type="entry name" value="UT"/>
    <property type="match status" value="1"/>
</dbReference>
<evidence type="ECO:0000256" key="4">
    <source>
        <dbReference type="ARBA" id="ARBA00022692"/>
    </source>
</evidence>
<keyword evidence="6 8" id="KW-0472">Membrane</keyword>
<keyword evidence="4 8" id="KW-0812">Transmembrane</keyword>
<feature type="transmembrane region" description="Helical" evidence="8">
    <location>
        <begin position="188"/>
        <end position="204"/>
    </location>
</feature>
<comment type="caution">
    <text evidence="9">The sequence shown here is derived from an EMBL/GenBank/DDBJ whole genome shotgun (WGS) entry which is preliminary data.</text>
</comment>
<dbReference type="GO" id="GO:0005886">
    <property type="term" value="C:plasma membrane"/>
    <property type="evidence" value="ECO:0007669"/>
    <property type="project" value="UniProtKB-SubCell"/>
</dbReference>
<dbReference type="InterPro" id="IPR004937">
    <property type="entry name" value="Urea_transporter"/>
</dbReference>
<dbReference type="Proteomes" id="UP000020773">
    <property type="component" value="Unassembled WGS sequence"/>
</dbReference>
<evidence type="ECO:0000256" key="6">
    <source>
        <dbReference type="ARBA" id="ARBA00023136"/>
    </source>
</evidence>
<sequence length="283" mass="30618">MYKNILILGRGIGQVMFQNNALSGGLMLLGIAFNSWQLAVLSVLGTVVSTLTASLSGYDKEDISNGLYGFNGTLVGIAIGVFMEINVTSILLLISGSAFSTWVARCFRYQNRVSGLTAPFIFVVWLLLVGCHYLYPSLLLSSSLEKPELTMDIFRSFCLNIGQVMFQGNILSGLFFLLGILINSRINALYTLTGAILPLFMILYPHTDLAAWNLGLLGYNGVLCAIALGDKTGIGVVKAIFSIILSIVLQLTGMHMGIVTLTAPFVFSVWITGGLFSVFRSKS</sequence>
<evidence type="ECO:0000256" key="8">
    <source>
        <dbReference type="SAM" id="Phobius"/>
    </source>
</evidence>
<evidence type="ECO:0000256" key="7">
    <source>
        <dbReference type="PIRSR" id="PIRSR016502-1"/>
    </source>
</evidence>
<dbReference type="PIRSF" id="PIRSF016502">
    <property type="entry name" value="Urea_transporter"/>
    <property type="match status" value="1"/>
</dbReference>
<evidence type="ECO:0000313" key="9">
    <source>
        <dbReference type="EMBL" id="EXY90944.1"/>
    </source>
</evidence>
<evidence type="ECO:0000256" key="3">
    <source>
        <dbReference type="ARBA" id="ARBA00022475"/>
    </source>
</evidence>
<dbReference type="PATRIC" id="fig|1339316.3.peg.2254"/>
<dbReference type="PANTHER" id="PTHR10464:SF4">
    <property type="entry name" value="UREA TRANSPORTER"/>
    <property type="match status" value="1"/>
</dbReference>
<gene>
    <name evidence="9" type="ORF">M125_2347</name>
</gene>
<feature type="transmembrane region" description="Helical" evidence="8">
    <location>
        <begin position="235"/>
        <end position="252"/>
    </location>
</feature>
<keyword evidence="3" id="KW-1003">Cell membrane</keyword>
<feature type="transmembrane region" description="Helical" evidence="8">
    <location>
        <begin position="68"/>
        <end position="94"/>
    </location>
</feature>
<feature type="transmembrane region" description="Helical" evidence="8">
    <location>
        <begin position="258"/>
        <end position="279"/>
    </location>
</feature>
<dbReference type="GO" id="GO:0015204">
    <property type="term" value="F:urea transmembrane transporter activity"/>
    <property type="evidence" value="ECO:0007669"/>
    <property type="project" value="InterPro"/>
</dbReference>
<proteinExistence type="inferred from homology"/>
<feature type="site" description="Important for channel permeability" evidence="7">
    <location>
        <position position="262"/>
    </location>
</feature>
<dbReference type="Gene3D" id="1.10.3430.10">
    <property type="entry name" value="Ammonium transporter AmtB like domains"/>
    <property type="match status" value="1"/>
</dbReference>
<dbReference type="PANTHER" id="PTHR10464">
    <property type="entry name" value="UREA TRANSPORTER"/>
    <property type="match status" value="1"/>
</dbReference>
<evidence type="ECO:0000256" key="1">
    <source>
        <dbReference type="ARBA" id="ARBA00004651"/>
    </source>
</evidence>
<dbReference type="RefSeq" id="WP_032578013.1">
    <property type="nucleotide sequence ID" value="NZ_JGDB01000095.1"/>
</dbReference>
<comment type="subcellular location">
    <subcellularLocation>
        <location evidence="1">Cell membrane</location>
        <topology evidence="1">Multi-pass membrane protein</topology>
    </subcellularLocation>
</comment>
<dbReference type="EMBL" id="JGDB01000095">
    <property type="protein sequence ID" value="EXY90944.1"/>
    <property type="molecule type" value="Genomic_DNA"/>
</dbReference>
<protein>
    <submittedName>
        <fullName evidence="9">Putative urea transporter</fullName>
    </submittedName>
</protein>
<dbReference type="AlphaFoldDB" id="A0A015U2I4"/>
<evidence type="ECO:0000256" key="2">
    <source>
        <dbReference type="ARBA" id="ARBA00005914"/>
    </source>
</evidence>
<feature type="transmembrane region" description="Helical" evidence="8">
    <location>
        <begin position="21"/>
        <end position="48"/>
    </location>
</feature>
<evidence type="ECO:0000256" key="5">
    <source>
        <dbReference type="ARBA" id="ARBA00022989"/>
    </source>
</evidence>
<accession>A0A015U2I4</accession>
<reference evidence="9 10" key="1">
    <citation type="submission" date="2014-02" db="EMBL/GenBank/DDBJ databases">
        <authorList>
            <person name="Sears C."/>
            <person name="Carroll K."/>
            <person name="Sack B.R."/>
            <person name="Qadri F."/>
            <person name="Myers L.L."/>
            <person name="Chung G.-T."/>
            <person name="Escheverria P."/>
            <person name="Fraser C.M."/>
            <person name="Sadzewicz L."/>
            <person name="Shefchek K.A."/>
            <person name="Tallon L."/>
            <person name="Das S.P."/>
            <person name="Daugherty S."/>
            <person name="Mongodin E.F."/>
        </authorList>
    </citation>
    <scope>NUCLEOTIDE SEQUENCE [LARGE SCALE GENOMIC DNA]</scope>
    <source>
        <strain evidence="10">3998T(B)3</strain>
    </source>
</reference>
<name>A0A015U2I4_BACFG</name>
<dbReference type="InterPro" id="IPR029020">
    <property type="entry name" value="Ammonium/urea_transptr"/>
</dbReference>
<evidence type="ECO:0000313" key="10">
    <source>
        <dbReference type="Proteomes" id="UP000020773"/>
    </source>
</evidence>
<feature type="transmembrane region" description="Helical" evidence="8">
    <location>
        <begin position="161"/>
        <end position="181"/>
    </location>
</feature>
<feature type="transmembrane region" description="Helical" evidence="8">
    <location>
        <begin position="210"/>
        <end position="228"/>
    </location>
</feature>
<organism evidence="9 10">
    <name type="scientific">Bacteroides fragilis str. 3998T(B)3</name>
    <dbReference type="NCBI Taxonomy" id="1339316"/>
    <lineage>
        <taxon>Bacteria</taxon>
        <taxon>Pseudomonadati</taxon>
        <taxon>Bacteroidota</taxon>
        <taxon>Bacteroidia</taxon>
        <taxon>Bacteroidales</taxon>
        <taxon>Bacteroidaceae</taxon>
        <taxon>Bacteroides</taxon>
    </lineage>
</organism>
<keyword evidence="5 8" id="KW-1133">Transmembrane helix</keyword>
<feature type="transmembrane region" description="Helical" evidence="8">
    <location>
        <begin position="115"/>
        <end position="135"/>
    </location>
</feature>